<dbReference type="SMART" id="SM00829">
    <property type="entry name" value="PKS_ER"/>
    <property type="match status" value="1"/>
</dbReference>
<sequence length="353" mass="38122">MSNNIPNVMDAAVLNKPMDIEIKQVPVPSIKEDEALVKVYCIGVCGSDVHYYEHGRIGRYVVEKPIILGHELAGEVVQIGAKVANVSVGDRVAVEPGVACGRCEYCKSGRYNLCPDVVFMATPPVDGAWAEYVAVRSDFLFRLPDEMSFEQGALLEPLSVGMHAMIRGKVSPADRMLVTGLGPIGLLAIQAAKIYGVTEIYATDVVPFRQELALKMGVTAVIDPSKENLKERLAELTGGQGVTVVVESSGNARAIADAFGAVNRGGRVVLVGMPAASEIPVDINTIIDGEIDVYGLFRYANTYPSAIQALSKSEIDIEQVITHKYALKDIKEAVEVARTEKETSIKVMIYPKL</sequence>
<comment type="cofactor">
    <cofactor evidence="1 6">
        <name>Zn(2+)</name>
        <dbReference type="ChEBI" id="CHEBI:29105"/>
    </cofactor>
</comment>
<evidence type="ECO:0000313" key="8">
    <source>
        <dbReference type="EMBL" id="MUG44538.1"/>
    </source>
</evidence>
<dbReference type="InterPro" id="IPR013149">
    <property type="entry name" value="ADH-like_C"/>
</dbReference>
<accession>A0A7X2YZ83</accession>
<protein>
    <submittedName>
        <fullName evidence="8">Alcohol dehydrogenase catalytic domain-containing protein</fullName>
    </submittedName>
</protein>
<dbReference type="Pfam" id="PF08240">
    <property type="entry name" value="ADH_N"/>
    <property type="match status" value="1"/>
</dbReference>
<dbReference type="PANTHER" id="PTHR43161">
    <property type="entry name" value="SORBITOL DEHYDROGENASE"/>
    <property type="match status" value="1"/>
</dbReference>
<dbReference type="OrthoDB" id="9777057at2"/>
<reference evidence="8 9" key="1">
    <citation type="submission" date="2019-11" db="EMBL/GenBank/DDBJ databases">
        <title>Draft genome sequences of five Paenibacillus species of dairy origin.</title>
        <authorList>
            <person name="Olajide A.M."/>
            <person name="Chen S."/>
            <person name="Lapointe G."/>
        </authorList>
    </citation>
    <scope>NUCLEOTIDE SEQUENCE [LARGE SCALE GENOMIC DNA]</scope>
    <source>
        <strain evidence="8 9">12CR55</strain>
    </source>
</reference>
<evidence type="ECO:0000256" key="6">
    <source>
        <dbReference type="RuleBase" id="RU361277"/>
    </source>
</evidence>
<proteinExistence type="inferred from homology"/>
<dbReference type="SUPFAM" id="SSF50129">
    <property type="entry name" value="GroES-like"/>
    <property type="match status" value="1"/>
</dbReference>
<comment type="caution">
    <text evidence="8">The sequence shown here is derived from an EMBL/GenBank/DDBJ whole genome shotgun (WGS) entry which is preliminary data.</text>
</comment>
<dbReference type="PROSITE" id="PS00059">
    <property type="entry name" value="ADH_ZINC"/>
    <property type="match status" value="1"/>
</dbReference>
<dbReference type="InterPro" id="IPR036291">
    <property type="entry name" value="NAD(P)-bd_dom_sf"/>
</dbReference>
<keyword evidence="4 6" id="KW-0862">Zinc</keyword>
<dbReference type="InterPro" id="IPR013154">
    <property type="entry name" value="ADH-like_N"/>
</dbReference>
<dbReference type="RefSeq" id="WP_155609891.1">
    <property type="nucleotide sequence ID" value="NZ_WNZW01000001.1"/>
</dbReference>
<evidence type="ECO:0000313" key="9">
    <source>
        <dbReference type="Proteomes" id="UP000447876"/>
    </source>
</evidence>
<dbReference type="PANTHER" id="PTHR43161:SF9">
    <property type="entry name" value="SORBITOL DEHYDROGENASE"/>
    <property type="match status" value="1"/>
</dbReference>
<evidence type="ECO:0000256" key="5">
    <source>
        <dbReference type="ARBA" id="ARBA00023002"/>
    </source>
</evidence>
<name>A0A7X2YZ83_9BACL</name>
<dbReference type="CDD" id="cd05285">
    <property type="entry name" value="sorbitol_DH"/>
    <property type="match status" value="1"/>
</dbReference>
<evidence type="ECO:0000259" key="7">
    <source>
        <dbReference type="SMART" id="SM00829"/>
    </source>
</evidence>
<dbReference type="SUPFAM" id="SSF51735">
    <property type="entry name" value="NAD(P)-binding Rossmann-fold domains"/>
    <property type="match status" value="1"/>
</dbReference>
<feature type="domain" description="Enoyl reductase (ER)" evidence="7">
    <location>
        <begin position="15"/>
        <end position="349"/>
    </location>
</feature>
<dbReference type="InterPro" id="IPR002328">
    <property type="entry name" value="ADH_Zn_CS"/>
</dbReference>
<dbReference type="GO" id="GO:0016616">
    <property type="term" value="F:oxidoreductase activity, acting on the CH-OH group of donors, NAD or NADP as acceptor"/>
    <property type="evidence" value="ECO:0007669"/>
    <property type="project" value="InterPro"/>
</dbReference>
<dbReference type="Pfam" id="PF00107">
    <property type="entry name" value="ADH_zinc_N"/>
    <property type="match status" value="1"/>
</dbReference>
<dbReference type="GO" id="GO:0008270">
    <property type="term" value="F:zinc ion binding"/>
    <property type="evidence" value="ECO:0007669"/>
    <property type="project" value="InterPro"/>
</dbReference>
<dbReference type="Proteomes" id="UP000447876">
    <property type="component" value="Unassembled WGS sequence"/>
</dbReference>
<keyword evidence="3 6" id="KW-0479">Metal-binding</keyword>
<evidence type="ECO:0000256" key="2">
    <source>
        <dbReference type="ARBA" id="ARBA00008072"/>
    </source>
</evidence>
<evidence type="ECO:0000256" key="4">
    <source>
        <dbReference type="ARBA" id="ARBA00022833"/>
    </source>
</evidence>
<dbReference type="Gene3D" id="3.90.180.10">
    <property type="entry name" value="Medium-chain alcohol dehydrogenases, catalytic domain"/>
    <property type="match status" value="1"/>
</dbReference>
<comment type="similarity">
    <text evidence="2 6">Belongs to the zinc-containing alcohol dehydrogenase family.</text>
</comment>
<evidence type="ECO:0000256" key="1">
    <source>
        <dbReference type="ARBA" id="ARBA00001947"/>
    </source>
</evidence>
<dbReference type="AlphaFoldDB" id="A0A7X2YZ83"/>
<dbReference type="InterPro" id="IPR020843">
    <property type="entry name" value="ER"/>
</dbReference>
<dbReference type="EMBL" id="WNZW01000001">
    <property type="protein sequence ID" value="MUG44538.1"/>
    <property type="molecule type" value="Genomic_DNA"/>
</dbReference>
<organism evidence="8 9">
    <name type="scientific">Paenibacillus woosongensis</name>
    <dbReference type="NCBI Taxonomy" id="307580"/>
    <lineage>
        <taxon>Bacteria</taxon>
        <taxon>Bacillati</taxon>
        <taxon>Bacillota</taxon>
        <taxon>Bacilli</taxon>
        <taxon>Bacillales</taxon>
        <taxon>Paenibacillaceae</taxon>
        <taxon>Paenibacillus</taxon>
    </lineage>
</organism>
<dbReference type="Gene3D" id="3.40.50.720">
    <property type="entry name" value="NAD(P)-binding Rossmann-like Domain"/>
    <property type="match status" value="1"/>
</dbReference>
<dbReference type="InterPro" id="IPR011032">
    <property type="entry name" value="GroES-like_sf"/>
</dbReference>
<keyword evidence="5" id="KW-0560">Oxidoreductase</keyword>
<dbReference type="InterPro" id="IPR045306">
    <property type="entry name" value="SDH-like"/>
</dbReference>
<evidence type="ECO:0000256" key="3">
    <source>
        <dbReference type="ARBA" id="ARBA00022723"/>
    </source>
</evidence>
<gene>
    <name evidence="8" type="ORF">GNP95_05960</name>
</gene>